<organism evidence="10 11">
    <name type="scientific">Paenibacillus azoreducens</name>
    <dbReference type="NCBI Taxonomy" id="116718"/>
    <lineage>
        <taxon>Bacteria</taxon>
        <taxon>Bacillati</taxon>
        <taxon>Bacillota</taxon>
        <taxon>Bacilli</taxon>
        <taxon>Bacillales</taxon>
        <taxon>Paenibacillaceae</taxon>
        <taxon>Paenibacillus</taxon>
    </lineage>
</organism>
<dbReference type="CDD" id="cd12110">
    <property type="entry name" value="PHP_HisPPase_Hisj_like"/>
    <property type="match status" value="1"/>
</dbReference>
<keyword evidence="11" id="KW-1185">Reference proteome</keyword>
<evidence type="ECO:0000256" key="2">
    <source>
        <dbReference type="ARBA" id="ARBA00009152"/>
    </source>
</evidence>
<name>A0A920CSL2_9BACL</name>
<protein>
    <recommendedName>
        <fullName evidence="3 8">Histidinol-phosphatase</fullName>
        <shortName evidence="8">HolPase</shortName>
        <ecNumber evidence="3 8">3.1.3.15</ecNumber>
    </recommendedName>
</protein>
<dbReference type="Pfam" id="PF02811">
    <property type="entry name" value="PHP"/>
    <property type="match status" value="1"/>
</dbReference>
<dbReference type="PANTHER" id="PTHR21039">
    <property type="entry name" value="HISTIDINOL PHOSPHATASE-RELATED"/>
    <property type="match status" value="1"/>
</dbReference>
<keyword evidence="5 8" id="KW-0378">Hydrolase</keyword>
<keyword evidence="6 8" id="KW-0368">Histidine biosynthesis</keyword>
<dbReference type="InterPro" id="IPR004013">
    <property type="entry name" value="PHP_dom"/>
</dbReference>
<dbReference type="AlphaFoldDB" id="A0A920CSL2"/>
<evidence type="ECO:0000256" key="5">
    <source>
        <dbReference type="ARBA" id="ARBA00022801"/>
    </source>
</evidence>
<dbReference type="NCBIfam" id="TIGR01856">
    <property type="entry name" value="hisJ_fam"/>
    <property type="match status" value="1"/>
</dbReference>
<dbReference type="RefSeq" id="WP_212979903.1">
    <property type="nucleotide sequence ID" value="NZ_AP025343.1"/>
</dbReference>
<evidence type="ECO:0000256" key="6">
    <source>
        <dbReference type="ARBA" id="ARBA00023102"/>
    </source>
</evidence>
<dbReference type="InterPro" id="IPR016195">
    <property type="entry name" value="Pol/histidinol_Pase-like"/>
</dbReference>
<proteinExistence type="inferred from homology"/>
<dbReference type="SUPFAM" id="SSF89550">
    <property type="entry name" value="PHP domain-like"/>
    <property type="match status" value="1"/>
</dbReference>
<dbReference type="GO" id="GO:0004401">
    <property type="term" value="F:histidinol-phosphatase activity"/>
    <property type="evidence" value="ECO:0007669"/>
    <property type="project" value="UniProtKB-UniRule"/>
</dbReference>
<dbReference type="Proteomes" id="UP000682811">
    <property type="component" value="Unassembled WGS sequence"/>
</dbReference>
<dbReference type="EMBL" id="BORT01000021">
    <property type="protein sequence ID" value="GIO49405.1"/>
    <property type="molecule type" value="Genomic_DNA"/>
</dbReference>
<accession>A0A920CSL2</accession>
<dbReference type="InterPro" id="IPR010140">
    <property type="entry name" value="Histidinol_P_phosphatase_HisJ"/>
</dbReference>
<evidence type="ECO:0000259" key="9">
    <source>
        <dbReference type="Pfam" id="PF02811"/>
    </source>
</evidence>
<dbReference type="NCBIfam" id="NF005996">
    <property type="entry name" value="PRK08123.1"/>
    <property type="match status" value="1"/>
</dbReference>
<evidence type="ECO:0000256" key="3">
    <source>
        <dbReference type="ARBA" id="ARBA00013085"/>
    </source>
</evidence>
<reference evidence="10 11" key="1">
    <citation type="submission" date="2021-03" db="EMBL/GenBank/DDBJ databases">
        <title>Antimicrobial resistance genes in bacteria isolated from Japanese honey, and their potential for conferring macrolide and lincosamide resistance in the American foulbrood pathogen Paenibacillus larvae.</title>
        <authorList>
            <person name="Okamoto M."/>
            <person name="Kumagai M."/>
            <person name="Kanamori H."/>
            <person name="Takamatsu D."/>
        </authorList>
    </citation>
    <scope>NUCLEOTIDE SEQUENCE [LARGE SCALE GENOMIC DNA]</scope>
    <source>
        <strain evidence="10 11">J34TS1</strain>
    </source>
</reference>
<comment type="similarity">
    <text evidence="2 8">Belongs to the PHP hydrolase family. HisK subfamily.</text>
</comment>
<dbReference type="Gene3D" id="3.20.20.140">
    <property type="entry name" value="Metal-dependent hydrolases"/>
    <property type="match status" value="1"/>
</dbReference>
<comment type="caution">
    <text evidence="10">The sequence shown here is derived from an EMBL/GenBank/DDBJ whole genome shotgun (WGS) entry which is preliminary data.</text>
</comment>
<comment type="catalytic activity">
    <reaction evidence="7 8">
        <text>L-histidinol phosphate + H2O = L-histidinol + phosphate</text>
        <dbReference type="Rhea" id="RHEA:14465"/>
        <dbReference type="ChEBI" id="CHEBI:15377"/>
        <dbReference type="ChEBI" id="CHEBI:43474"/>
        <dbReference type="ChEBI" id="CHEBI:57699"/>
        <dbReference type="ChEBI" id="CHEBI:57980"/>
        <dbReference type="EC" id="3.1.3.15"/>
    </reaction>
</comment>
<evidence type="ECO:0000256" key="8">
    <source>
        <dbReference type="RuleBase" id="RU366003"/>
    </source>
</evidence>
<dbReference type="GO" id="GO:0005737">
    <property type="term" value="C:cytoplasm"/>
    <property type="evidence" value="ECO:0007669"/>
    <property type="project" value="TreeGrafter"/>
</dbReference>
<evidence type="ECO:0000256" key="1">
    <source>
        <dbReference type="ARBA" id="ARBA00004970"/>
    </source>
</evidence>
<evidence type="ECO:0000313" key="10">
    <source>
        <dbReference type="EMBL" id="GIO49405.1"/>
    </source>
</evidence>
<dbReference type="NCBIfam" id="NF005596">
    <property type="entry name" value="PRK07328.1"/>
    <property type="match status" value="1"/>
</dbReference>
<evidence type="ECO:0000256" key="4">
    <source>
        <dbReference type="ARBA" id="ARBA00022605"/>
    </source>
</evidence>
<dbReference type="GO" id="GO:0000105">
    <property type="term" value="P:L-histidine biosynthetic process"/>
    <property type="evidence" value="ECO:0007669"/>
    <property type="project" value="UniProtKB-UniRule"/>
</dbReference>
<sequence length="274" mass="31423">MMIDYHTHHVRCGHAVGELEEYIRRGIELGLDQIGLSDHMPLIHVDPASYYPEMAMPMDELPRYVEECLSLKEKYKEQIDIRVGLEGDYIEGWEEEIERIIHAYPWDYVIGSVHFLGEWDITDHRQVHGWDGRDRLDVYRTYYDAVQKAAATGFYDIMGHLDVIKRFGYHPGAEAAAEVEALENVALAAVARSGVVMELNASGWTKPCAEMFPSERMLREAFRLGIPMTVGSDAHDPKKLGENLDRARSALWEIGFRELAVFEKRQKTMVPLEV</sequence>
<evidence type="ECO:0000256" key="7">
    <source>
        <dbReference type="ARBA" id="ARBA00049158"/>
    </source>
</evidence>
<comment type="pathway">
    <text evidence="1 8">Amino-acid biosynthesis; L-histidine biosynthesis; L-histidine from 5-phospho-alpha-D-ribose 1-diphosphate: step 8/9.</text>
</comment>
<evidence type="ECO:0000313" key="11">
    <source>
        <dbReference type="Proteomes" id="UP000682811"/>
    </source>
</evidence>
<feature type="domain" description="PHP" evidence="9">
    <location>
        <begin position="4"/>
        <end position="201"/>
    </location>
</feature>
<gene>
    <name evidence="10" type="primary">hisK_3</name>
    <name evidence="10" type="ORF">J34TS1_41700</name>
</gene>
<dbReference type="PANTHER" id="PTHR21039:SF0">
    <property type="entry name" value="HISTIDINOL-PHOSPHATASE"/>
    <property type="match status" value="1"/>
</dbReference>
<keyword evidence="4 8" id="KW-0028">Amino-acid biosynthesis</keyword>
<dbReference type="EC" id="3.1.3.15" evidence="3 8"/>